<dbReference type="OrthoDB" id="103009at2759"/>
<evidence type="ECO:0000313" key="2">
    <source>
        <dbReference type="EMBL" id="ETO70006.1"/>
    </source>
</evidence>
<dbReference type="AlphaFoldDB" id="A0A080ZTP5"/>
<reference evidence="2 3" key="1">
    <citation type="submission" date="2013-11" db="EMBL/GenBank/DDBJ databases">
        <title>The Genome Sequence of Phytophthora parasitica P1976.</title>
        <authorList>
            <consortium name="The Broad Institute Genomics Platform"/>
            <person name="Russ C."/>
            <person name="Tyler B."/>
            <person name="Panabieres F."/>
            <person name="Shan W."/>
            <person name="Tripathy S."/>
            <person name="Grunwald N."/>
            <person name="Machado M."/>
            <person name="Johnson C.S."/>
            <person name="Walker B."/>
            <person name="Young S."/>
            <person name="Zeng Q."/>
            <person name="Gargeya S."/>
            <person name="Fitzgerald M."/>
            <person name="Haas B."/>
            <person name="Abouelleil A."/>
            <person name="Allen A.W."/>
            <person name="Alvarado L."/>
            <person name="Arachchi H.M."/>
            <person name="Berlin A.M."/>
            <person name="Chapman S.B."/>
            <person name="Gainer-Dewar J."/>
            <person name="Goldberg J."/>
            <person name="Griggs A."/>
            <person name="Gujja S."/>
            <person name="Hansen M."/>
            <person name="Howarth C."/>
            <person name="Imamovic A."/>
            <person name="Ireland A."/>
            <person name="Larimer J."/>
            <person name="McCowan C."/>
            <person name="Murphy C."/>
            <person name="Pearson M."/>
            <person name="Poon T.W."/>
            <person name="Priest M."/>
            <person name="Roberts A."/>
            <person name="Saif S."/>
            <person name="Shea T."/>
            <person name="Sisk P."/>
            <person name="Sykes S."/>
            <person name="Wortman J."/>
            <person name="Nusbaum C."/>
            <person name="Birren B."/>
        </authorList>
    </citation>
    <scope>NUCLEOTIDE SEQUENCE [LARGE SCALE GENOMIC DNA]</scope>
    <source>
        <strain evidence="2 3">P1976</strain>
    </source>
</reference>
<evidence type="ECO:0000256" key="1">
    <source>
        <dbReference type="SAM" id="MobiDB-lite"/>
    </source>
</evidence>
<gene>
    <name evidence="2" type="ORF">F444_13481</name>
</gene>
<protein>
    <recommendedName>
        <fullName evidence="4">BZIP domain-containing protein</fullName>
    </recommendedName>
</protein>
<proteinExistence type="predicted"/>
<comment type="caution">
    <text evidence="2">The sequence shown here is derived from an EMBL/GenBank/DDBJ whole genome shotgun (WGS) entry which is preliminary data.</text>
</comment>
<accession>A0A080ZTP5</accession>
<evidence type="ECO:0008006" key="4">
    <source>
        <dbReference type="Google" id="ProtNLM"/>
    </source>
</evidence>
<feature type="compositionally biased region" description="Polar residues" evidence="1">
    <location>
        <begin position="64"/>
        <end position="80"/>
    </location>
</feature>
<dbReference type="Proteomes" id="UP000028582">
    <property type="component" value="Unassembled WGS sequence"/>
</dbReference>
<organism evidence="2 3">
    <name type="scientific">Phytophthora nicotianae P1976</name>
    <dbReference type="NCBI Taxonomy" id="1317066"/>
    <lineage>
        <taxon>Eukaryota</taxon>
        <taxon>Sar</taxon>
        <taxon>Stramenopiles</taxon>
        <taxon>Oomycota</taxon>
        <taxon>Peronosporomycetes</taxon>
        <taxon>Peronosporales</taxon>
        <taxon>Peronosporaceae</taxon>
        <taxon>Phytophthora</taxon>
    </lineage>
</organism>
<feature type="region of interest" description="Disordered" evidence="1">
    <location>
        <begin position="64"/>
        <end position="102"/>
    </location>
</feature>
<dbReference type="EMBL" id="ANJA01002433">
    <property type="protein sequence ID" value="ETO70006.1"/>
    <property type="molecule type" value="Genomic_DNA"/>
</dbReference>
<evidence type="ECO:0000313" key="3">
    <source>
        <dbReference type="Proteomes" id="UP000028582"/>
    </source>
</evidence>
<sequence length="432" mass="48814">MDSNAAFLKDLEAFLDNSAMKDANVEFPFDALDPRLLPAGDASSNTFEVDSMAVATLPDLVANDNQTESSSSDPENQSAEATRRAKEASRRQEYRKRQRDERSKLLDEVDQLSITLRKLMKTAQNTTGRYDWATRPNRVWKNVAVAELEARERAQAENQRLVDAIKARAKLINDLSRVTRKQIARAPRPSKATRSRPCDSPLCAAFLRDLEVNYAQTDKVFEDIDFVSSTQGSWQSAHNDRDNDSAKHFFRSTKMLIPSTFESTCQEMWNIAELHAQAEDAQAYNAGKDAKNTIAVRYRISKTQTSGQTASVRPLLVLRRFAGLDKMVLVWKVLAEGEGILRGIRADESGWCRLRPSGNTTNRGTWMELYGCRTILHYVDGQLDTPTVNLFNEILHCNMVKKQDEERIVEGLQKIVLEKKLYGLISAVDYAL</sequence>
<name>A0A080ZTP5_PHYNI</name>
<feature type="compositionally biased region" description="Basic and acidic residues" evidence="1">
    <location>
        <begin position="81"/>
        <end position="92"/>
    </location>
</feature>